<feature type="compositionally biased region" description="Basic and acidic residues" evidence="1">
    <location>
        <begin position="81"/>
        <end position="91"/>
    </location>
</feature>
<name>A0A0C2D6U0_9BACT</name>
<feature type="compositionally biased region" description="Polar residues" evidence="1">
    <location>
        <begin position="9"/>
        <end position="20"/>
    </location>
</feature>
<keyword evidence="2" id="KW-1133">Transmembrane helix</keyword>
<dbReference type="InterPro" id="IPR036465">
    <property type="entry name" value="vWFA_dom_sf"/>
</dbReference>
<feature type="region of interest" description="Disordered" evidence="1">
    <location>
        <begin position="1"/>
        <end position="24"/>
    </location>
</feature>
<comment type="caution">
    <text evidence="4">The sequence shown here is derived from an EMBL/GenBank/DDBJ whole genome shotgun (WGS) entry which is preliminary data.</text>
</comment>
<accession>A0A0C2D6U0</accession>
<organism evidence="4 5">
    <name type="scientific">Enhygromyxa salina</name>
    <dbReference type="NCBI Taxonomy" id="215803"/>
    <lineage>
        <taxon>Bacteria</taxon>
        <taxon>Pseudomonadati</taxon>
        <taxon>Myxococcota</taxon>
        <taxon>Polyangia</taxon>
        <taxon>Nannocystales</taxon>
        <taxon>Nannocystaceae</taxon>
        <taxon>Enhygromyxa</taxon>
    </lineage>
</organism>
<dbReference type="CDD" id="cd01465">
    <property type="entry name" value="vWA_subgroup"/>
    <property type="match status" value="1"/>
</dbReference>
<dbReference type="SUPFAM" id="SSF53300">
    <property type="entry name" value="vWA-like"/>
    <property type="match status" value="1"/>
</dbReference>
<reference evidence="4 5" key="1">
    <citation type="submission" date="2014-12" db="EMBL/GenBank/DDBJ databases">
        <title>Genome assembly of Enhygromyxa salina DSM 15201.</title>
        <authorList>
            <person name="Sharma G."/>
            <person name="Subramanian S."/>
        </authorList>
    </citation>
    <scope>NUCLEOTIDE SEQUENCE [LARGE SCALE GENOMIC DNA]</scope>
    <source>
        <strain evidence="4 5">DSM 15201</strain>
    </source>
</reference>
<keyword evidence="2" id="KW-0812">Transmembrane</keyword>
<dbReference type="AlphaFoldDB" id="A0A0C2D6U0"/>
<dbReference type="Pfam" id="PF00092">
    <property type="entry name" value="VWA"/>
    <property type="match status" value="1"/>
</dbReference>
<dbReference type="InterPro" id="IPR002035">
    <property type="entry name" value="VWF_A"/>
</dbReference>
<proteinExistence type="predicted"/>
<feature type="transmembrane region" description="Helical" evidence="2">
    <location>
        <begin position="705"/>
        <end position="729"/>
    </location>
</feature>
<dbReference type="Proteomes" id="UP000031599">
    <property type="component" value="Unassembled WGS sequence"/>
</dbReference>
<dbReference type="InterPro" id="IPR051266">
    <property type="entry name" value="CLCR"/>
</dbReference>
<evidence type="ECO:0000256" key="1">
    <source>
        <dbReference type="SAM" id="MobiDB-lite"/>
    </source>
</evidence>
<dbReference type="PANTHER" id="PTHR10579:SF43">
    <property type="entry name" value="ZINC FINGER (C3HC4-TYPE RING FINGER) FAMILY PROTEIN"/>
    <property type="match status" value="1"/>
</dbReference>
<dbReference type="PROSITE" id="PS50234">
    <property type="entry name" value="VWFA"/>
    <property type="match status" value="1"/>
</dbReference>
<evidence type="ECO:0000313" key="4">
    <source>
        <dbReference type="EMBL" id="KIG15722.1"/>
    </source>
</evidence>
<dbReference type="Pfam" id="PF12034">
    <property type="entry name" value="YfbK_C"/>
    <property type="match status" value="2"/>
</dbReference>
<dbReference type="Gene3D" id="3.40.50.410">
    <property type="entry name" value="von Willebrand factor, type A domain"/>
    <property type="match status" value="1"/>
</dbReference>
<dbReference type="InterPro" id="IPR021908">
    <property type="entry name" value="YfbK_C"/>
</dbReference>
<dbReference type="PANTHER" id="PTHR10579">
    <property type="entry name" value="CALCIUM-ACTIVATED CHLORIDE CHANNEL REGULATOR"/>
    <property type="match status" value="1"/>
</dbReference>
<feature type="compositionally biased region" description="Acidic residues" evidence="1">
    <location>
        <begin position="63"/>
        <end position="77"/>
    </location>
</feature>
<dbReference type="Pfam" id="PF12450">
    <property type="entry name" value="vWF_A"/>
    <property type="match status" value="1"/>
</dbReference>
<gene>
    <name evidence="4" type="ORF">DB30_05292</name>
</gene>
<dbReference type="InterPro" id="IPR022156">
    <property type="entry name" value="Uncharacterised_YfbK_N"/>
</dbReference>
<feature type="region of interest" description="Disordered" evidence="1">
    <location>
        <begin position="51"/>
        <end position="103"/>
    </location>
</feature>
<feature type="domain" description="VWFA" evidence="3">
    <location>
        <begin position="314"/>
        <end position="495"/>
    </location>
</feature>
<protein>
    <submittedName>
        <fullName evidence="4">von Willebrand factor type A domain protein</fullName>
    </submittedName>
</protein>
<evidence type="ECO:0000256" key="2">
    <source>
        <dbReference type="SAM" id="Phobius"/>
    </source>
</evidence>
<sequence length="737" mass="78881">MPAMADPNLDSSEVLSTPSQPKWRRPTLFISGLSLLALGVYLNAPRLHTADEPSASSRAEVELPPEEEVEEEADEYASADGVRHKGEEGKMGKPTSKSGSGMYAMKGPNDVLPQMAREFDPNMAARNAGIMGVMEQQSGQFLASPHGGALAVGSDDADVWGGLVGTEVGDMYGVGGLGLVGSGQGGGGGVGLGQGLGRGERASERERYGQLPPNTYIATKRDAKSTFSIDVDTASYANTRRYLLESGQLPPPNAVRTEELVNYFDYDYAMPSGDGAPFSVTTEVGPSPWSAEHRLVHVGIQGYVPAVEQVPPRNLVFLIDVSGSMQNADKLPLIKHGLASLAAELGAEDRVSIVVYAGAAGAVLPPTSGAKSTTILAALDRLTSGGGTNGAEGIELAYELAERSFIKGGINRVILASDGDFNVGLSDHDALVRLVERKRESGVFLSVLGVGTGNLNDHMMEQIADKGNGNYAYIDGMAEARKVLVDESGALLQTIAKDVKIQVEFDPEQVAEHRLVGYENRVLAHRDFDDDSKDAGEIGAGHTVTAIYEVLPTPNHDAGPLMTLNLRYKQPDADQSHKLTTTVSDSGRRMAQTSTDYRFAAAVAGFAEALRGTQSDVRYAEILELAQGSLGADTRCYRHQFLDMVWQAGTLAGEEIPKPDSACEPGVEAPKRVATWVDELQVQARGGVWVDHEVEPSRDASDAAWMSFMLEVLRLLPPLLALPLFVMALRRPRRKRQ</sequence>
<dbReference type="SMART" id="SM00327">
    <property type="entry name" value="VWA"/>
    <property type="match status" value="1"/>
</dbReference>
<evidence type="ECO:0000313" key="5">
    <source>
        <dbReference type="Proteomes" id="UP000031599"/>
    </source>
</evidence>
<evidence type="ECO:0000259" key="3">
    <source>
        <dbReference type="PROSITE" id="PS50234"/>
    </source>
</evidence>
<keyword evidence="2" id="KW-0472">Membrane</keyword>
<dbReference type="EMBL" id="JMCC02000048">
    <property type="protein sequence ID" value="KIG15722.1"/>
    <property type="molecule type" value="Genomic_DNA"/>
</dbReference>